<evidence type="ECO:0000256" key="2">
    <source>
        <dbReference type="ARBA" id="ARBA00022741"/>
    </source>
</evidence>
<dbReference type="GO" id="GO:0060271">
    <property type="term" value="P:cilium assembly"/>
    <property type="evidence" value="ECO:0007669"/>
    <property type="project" value="TreeGrafter"/>
</dbReference>
<dbReference type="PANTHER" id="PTHR45870">
    <property type="entry name" value="TUBULIN MONOGLYCYLASE TTLL3"/>
    <property type="match status" value="1"/>
</dbReference>
<evidence type="ECO:0000313" key="6">
    <source>
        <dbReference type="Proteomes" id="UP000053872"/>
    </source>
</evidence>
<dbReference type="InterPro" id="IPR051437">
    <property type="entry name" value="TTLL_monoglycylase"/>
</dbReference>
<evidence type="ECO:0008006" key="7">
    <source>
        <dbReference type="Google" id="ProtNLM"/>
    </source>
</evidence>
<dbReference type="InParanoid" id="A0A2I0LHY2"/>
<feature type="region of interest" description="Disordered" evidence="4">
    <location>
        <begin position="101"/>
        <end position="148"/>
    </location>
</feature>
<feature type="non-terminal residue" evidence="5">
    <location>
        <position position="406"/>
    </location>
</feature>
<evidence type="ECO:0000256" key="4">
    <source>
        <dbReference type="SAM" id="MobiDB-lite"/>
    </source>
</evidence>
<dbReference type="GO" id="GO:0015630">
    <property type="term" value="C:microtubule cytoskeleton"/>
    <property type="evidence" value="ECO:0007669"/>
    <property type="project" value="TreeGrafter"/>
</dbReference>
<dbReference type="InterPro" id="IPR013815">
    <property type="entry name" value="ATP_grasp_subdomain_1"/>
</dbReference>
<dbReference type="AlphaFoldDB" id="A0A2I0LHY2"/>
<feature type="compositionally biased region" description="Acidic residues" evidence="4">
    <location>
        <begin position="127"/>
        <end position="136"/>
    </location>
</feature>
<feature type="compositionally biased region" description="Basic and acidic residues" evidence="4">
    <location>
        <begin position="113"/>
        <end position="126"/>
    </location>
</feature>
<evidence type="ECO:0000256" key="1">
    <source>
        <dbReference type="ARBA" id="ARBA00022598"/>
    </source>
</evidence>
<dbReference type="STRING" id="8932.A0A2I0LHY2"/>
<keyword evidence="1" id="KW-0436">Ligase</keyword>
<dbReference type="EMBL" id="AKCR02000480">
    <property type="protein sequence ID" value="PKK17046.1"/>
    <property type="molecule type" value="Genomic_DNA"/>
</dbReference>
<dbReference type="GO" id="GO:0005524">
    <property type="term" value="F:ATP binding"/>
    <property type="evidence" value="ECO:0007669"/>
    <property type="project" value="UniProtKB-KW"/>
</dbReference>
<comment type="caution">
    <text evidence="5">The sequence shown here is derived from an EMBL/GenBank/DDBJ whole genome shotgun (WGS) entry which is preliminary data.</text>
</comment>
<evidence type="ECO:0000313" key="5">
    <source>
        <dbReference type="EMBL" id="PKK17046.1"/>
    </source>
</evidence>
<feature type="region of interest" description="Disordered" evidence="4">
    <location>
        <begin position="162"/>
        <end position="182"/>
    </location>
</feature>
<dbReference type="PANTHER" id="PTHR45870:SF2">
    <property type="entry name" value="TUBULIN MONOGLYCYLASE TTLL3"/>
    <property type="match status" value="1"/>
</dbReference>
<proteinExistence type="predicted"/>
<dbReference type="Proteomes" id="UP000053872">
    <property type="component" value="Unassembled WGS sequence"/>
</dbReference>
<keyword evidence="6" id="KW-1185">Reference proteome</keyword>
<dbReference type="GO" id="GO:0005930">
    <property type="term" value="C:axoneme"/>
    <property type="evidence" value="ECO:0007669"/>
    <property type="project" value="TreeGrafter"/>
</dbReference>
<gene>
    <name evidence="5" type="ORF">A306_00000125</name>
</gene>
<keyword evidence="2" id="KW-0547">Nucleotide-binding</keyword>
<protein>
    <recommendedName>
        <fullName evidence="7">Tubulin monoglycylase TTLL3</fullName>
    </recommendedName>
</protein>
<accession>A0A2I0LHY2</accession>
<name>A0A2I0LHY2_COLLI</name>
<dbReference type="GO" id="GO:0003341">
    <property type="term" value="P:cilium movement"/>
    <property type="evidence" value="ECO:0007669"/>
    <property type="project" value="TreeGrafter"/>
</dbReference>
<feature type="region of interest" description="Disordered" evidence="4">
    <location>
        <begin position="285"/>
        <end position="309"/>
    </location>
</feature>
<sequence length="406" mass="44599">MRLGIPVDAAVGTPTLLGQGQAGTCHPPHGAEGVGSAGCVLAGQAAPATASHRGCHHPSLDLVQFKRARLRVEKAIKEKKIFTVLGPYPVIRSQLRARGWVERKPPSTGSRPEQQRGRREKWLQEEEGRDDADTADQGDTVQGPRLGSASCGAWSSLGTLEPLHSPWPPEEEEEEEQQDEDPDDIHKLMSCLLRDQMPYFIWTTRRSAVNHQLLQHDQVVNHYSGVASFTTKEGLCVNLRNLTWFCEADPDTFFPRCYRLGAGGEPSSDFRLTAARSLLKVALERAGDTPVGTEQPPKSGEGPGSPRPSQLVEEALQVCRQHLDSVGHQDIDRDAPSPCTTAIDWDHFLQDYYRVVHEGAGLVLSAAQQDQCHALLQLLAGHLPQLAMEGNRNVWILKPGAKSRGR</sequence>
<feature type="compositionally biased region" description="Acidic residues" evidence="4">
    <location>
        <begin position="169"/>
        <end position="182"/>
    </location>
</feature>
<keyword evidence="3" id="KW-0067">ATP-binding</keyword>
<dbReference type="Gene3D" id="3.30.1490.20">
    <property type="entry name" value="ATP-grasp fold, A domain"/>
    <property type="match status" value="1"/>
</dbReference>
<dbReference type="GO" id="GO:0070736">
    <property type="term" value="F:protein-glycine ligase activity, initiating"/>
    <property type="evidence" value="ECO:0007669"/>
    <property type="project" value="TreeGrafter"/>
</dbReference>
<organism evidence="5 6">
    <name type="scientific">Columba livia</name>
    <name type="common">Rock dove</name>
    <dbReference type="NCBI Taxonomy" id="8932"/>
    <lineage>
        <taxon>Eukaryota</taxon>
        <taxon>Metazoa</taxon>
        <taxon>Chordata</taxon>
        <taxon>Craniata</taxon>
        <taxon>Vertebrata</taxon>
        <taxon>Euteleostomi</taxon>
        <taxon>Archelosauria</taxon>
        <taxon>Archosauria</taxon>
        <taxon>Dinosauria</taxon>
        <taxon>Saurischia</taxon>
        <taxon>Theropoda</taxon>
        <taxon>Coelurosauria</taxon>
        <taxon>Aves</taxon>
        <taxon>Neognathae</taxon>
        <taxon>Neoaves</taxon>
        <taxon>Columbimorphae</taxon>
        <taxon>Columbiformes</taxon>
        <taxon>Columbidae</taxon>
        <taxon>Columba</taxon>
    </lineage>
</organism>
<reference evidence="5 6" key="1">
    <citation type="journal article" date="2013" name="Science">
        <title>Genomic diversity and evolution of the head crest in the rock pigeon.</title>
        <authorList>
            <person name="Shapiro M.D."/>
            <person name="Kronenberg Z."/>
            <person name="Li C."/>
            <person name="Domyan E.T."/>
            <person name="Pan H."/>
            <person name="Campbell M."/>
            <person name="Tan H."/>
            <person name="Huff C.D."/>
            <person name="Hu H."/>
            <person name="Vickrey A.I."/>
            <person name="Nielsen S.C."/>
            <person name="Stringham S.A."/>
            <person name="Hu H."/>
            <person name="Willerslev E."/>
            <person name="Gilbert M.T."/>
            <person name="Yandell M."/>
            <person name="Zhang G."/>
            <person name="Wang J."/>
        </authorList>
    </citation>
    <scope>NUCLEOTIDE SEQUENCE [LARGE SCALE GENOMIC DNA]</scope>
    <source>
        <tissue evidence="5">Blood</tissue>
    </source>
</reference>
<evidence type="ECO:0000256" key="3">
    <source>
        <dbReference type="ARBA" id="ARBA00022840"/>
    </source>
</evidence>